<comment type="caution">
    <text evidence="2">The sequence shown here is derived from an EMBL/GenBank/DDBJ whole genome shotgun (WGS) entry which is preliminary data.</text>
</comment>
<gene>
    <name evidence="2" type="ORF">PL9631_410071</name>
</gene>
<organism evidence="2 3">
    <name type="scientific">Planktothrix paucivesiculata PCC 9631</name>
    <dbReference type="NCBI Taxonomy" id="671071"/>
    <lineage>
        <taxon>Bacteria</taxon>
        <taxon>Bacillati</taxon>
        <taxon>Cyanobacteriota</taxon>
        <taxon>Cyanophyceae</taxon>
        <taxon>Oscillatoriophycideae</taxon>
        <taxon>Oscillatoriales</taxon>
        <taxon>Microcoleaceae</taxon>
        <taxon>Planktothrix</taxon>
    </lineage>
</organism>
<evidence type="ECO:0000256" key="1">
    <source>
        <dbReference type="SAM" id="Phobius"/>
    </source>
</evidence>
<protein>
    <recommendedName>
        <fullName evidence="4">Integral membrane protein</fullName>
    </recommendedName>
</protein>
<feature type="transmembrane region" description="Helical" evidence="1">
    <location>
        <begin position="34"/>
        <end position="57"/>
    </location>
</feature>
<evidence type="ECO:0008006" key="4">
    <source>
        <dbReference type="Google" id="ProtNLM"/>
    </source>
</evidence>
<proteinExistence type="predicted"/>
<feature type="transmembrane region" description="Helical" evidence="1">
    <location>
        <begin position="126"/>
        <end position="147"/>
    </location>
</feature>
<feature type="transmembrane region" description="Helical" evidence="1">
    <location>
        <begin position="69"/>
        <end position="87"/>
    </location>
</feature>
<evidence type="ECO:0000313" key="2">
    <source>
        <dbReference type="EMBL" id="VXD18855.1"/>
    </source>
</evidence>
<feature type="transmembrane region" description="Helical" evidence="1">
    <location>
        <begin position="6"/>
        <end position="27"/>
    </location>
</feature>
<dbReference type="InterPro" id="IPR006750">
    <property type="entry name" value="YdcZ"/>
</dbReference>
<dbReference type="OrthoDB" id="7864805at2"/>
<feature type="transmembrane region" description="Helical" evidence="1">
    <location>
        <begin position="94"/>
        <end position="114"/>
    </location>
</feature>
<dbReference type="Proteomes" id="UP000182190">
    <property type="component" value="Unassembled WGS sequence"/>
</dbReference>
<keyword evidence="1" id="KW-0472">Membrane</keyword>
<keyword evidence="1" id="KW-1133">Transmembrane helix</keyword>
<keyword evidence="1" id="KW-0812">Transmembrane</keyword>
<dbReference type="PANTHER" id="PTHR34821:SF2">
    <property type="entry name" value="INNER MEMBRANE PROTEIN YDCZ"/>
    <property type="match status" value="1"/>
</dbReference>
<name>A0A7Z9BR58_9CYAN</name>
<keyword evidence="3" id="KW-1185">Reference proteome</keyword>
<evidence type="ECO:0000313" key="3">
    <source>
        <dbReference type="Proteomes" id="UP000182190"/>
    </source>
</evidence>
<dbReference type="EMBL" id="CZCS02000181">
    <property type="protein sequence ID" value="VXD18855.1"/>
    <property type="molecule type" value="Genomic_DNA"/>
</dbReference>
<dbReference type="AlphaFoldDB" id="A0A7Z9BR58"/>
<reference evidence="2" key="1">
    <citation type="submission" date="2019-10" db="EMBL/GenBank/DDBJ databases">
        <authorList>
            <consortium name="Genoscope - CEA"/>
            <person name="William W."/>
        </authorList>
    </citation>
    <scope>NUCLEOTIDE SEQUENCE [LARGE SCALE GENOMIC DNA]</scope>
    <source>
        <strain evidence="2">BBR_PRJEB10994</strain>
    </source>
</reference>
<dbReference type="Pfam" id="PF04657">
    <property type="entry name" value="DMT_YdcZ"/>
    <property type="match status" value="1"/>
</dbReference>
<dbReference type="GO" id="GO:0005886">
    <property type="term" value="C:plasma membrane"/>
    <property type="evidence" value="ECO:0007669"/>
    <property type="project" value="TreeGrafter"/>
</dbReference>
<accession>A0A7Z9BR58</accession>
<dbReference type="PANTHER" id="PTHR34821">
    <property type="entry name" value="INNER MEMBRANE PROTEIN YDCZ"/>
    <property type="match status" value="1"/>
</dbReference>
<sequence length="159" mass="16650">MDILLAMLGAGSAGSFLAIGSAANARLKQTLHSAIAATAMNFLVGFGILTLLLASGLFKSPGWERVANVPWWAFLGGLLGAIFVSLSTLTVPKLGLTTATLAVVCSQMVMSLIIDQLGWFGVPLHALNSSRVFAIVLLIVAIALTQLDRLTSSPSRKQN</sequence>